<dbReference type="Pfam" id="PF14246">
    <property type="entry name" value="TetR_C_7"/>
    <property type="match status" value="1"/>
</dbReference>
<evidence type="ECO:0000256" key="3">
    <source>
        <dbReference type="ARBA" id="ARBA00023163"/>
    </source>
</evidence>
<dbReference type="PANTHER" id="PTHR30055:SF146">
    <property type="entry name" value="HTH-TYPE TRANSCRIPTIONAL DUAL REGULATOR CECR"/>
    <property type="match status" value="1"/>
</dbReference>
<evidence type="ECO:0000256" key="1">
    <source>
        <dbReference type="ARBA" id="ARBA00023015"/>
    </source>
</evidence>
<dbReference type="OrthoDB" id="9809994at2"/>
<evidence type="ECO:0000313" key="7">
    <source>
        <dbReference type="Proteomes" id="UP000319976"/>
    </source>
</evidence>
<dbReference type="InterPro" id="IPR001647">
    <property type="entry name" value="HTH_TetR"/>
</dbReference>
<dbReference type="GO" id="GO:0000976">
    <property type="term" value="F:transcription cis-regulatory region binding"/>
    <property type="evidence" value="ECO:0007669"/>
    <property type="project" value="TreeGrafter"/>
</dbReference>
<dbReference type="Gene3D" id="1.10.357.10">
    <property type="entry name" value="Tetracycline Repressor, domain 2"/>
    <property type="match status" value="1"/>
</dbReference>
<dbReference type="InterPro" id="IPR050109">
    <property type="entry name" value="HTH-type_TetR-like_transc_reg"/>
</dbReference>
<evidence type="ECO:0000313" key="6">
    <source>
        <dbReference type="EMBL" id="QDT66514.1"/>
    </source>
</evidence>
<dbReference type="EMBL" id="CP036316">
    <property type="protein sequence ID" value="QDT66514.1"/>
    <property type="molecule type" value="Genomic_DNA"/>
</dbReference>
<evidence type="ECO:0000256" key="2">
    <source>
        <dbReference type="ARBA" id="ARBA00023125"/>
    </source>
</evidence>
<dbReference type="FunFam" id="1.10.10.60:FF:000141">
    <property type="entry name" value="TetR family transcriptional regulator"/>
    <property type="match status" value="1"/>
</dbReference>
<reference evidence="6 7" key="1">
    <citation type="submission" date="2019-02" db="EMBL/GenBank/DDBJ databases">
        <title>Deep-cultivation of Planctomycetes and their phenomic and genomic characterization uncovers novel biology.</title>
        <authorList>
            <person name="Wiegand S."/>
            <person name="Jogler M."/>
            <person name="Boedeker C."/>
            <person name="Pinto D."/>
            <person name="Vollmers J."/>
            <person name="Rivas-Marin E."/>
            <person name="Kohn T."/>
            <person name="Peeters S.H."/>
            <person name="Heuer A."/>
            <person name="Rast P."/>
            <person name="Oberbeckmann S."/>
            <person name="Bunk B."/>
            <person name="Jeske O."/>
            <person name="Meyerdierks A."/>
            <person name="Storesund J.E."/>
            <person name="Kallscheuer N."/>
            <person name="Luecker S."/>
            <person name="Lage O.M."/>
            <person name="Pohl T."/>
            <person name="Merkel B.J."/>
            <person name="Hornburger P."/>
            <person name="Mueller R.-W."/>
            <person name="Bruemmer F."/>
            <person name="Labrenz M."/>
            <person name="Spormann A.M."/>
            <person name="Op den Camp H."/>
            <person name="Overmann J."/>
            <person name="Amann R."/>
            <person name="Jetten M.S.M."/>
            <person name="Mascher T."/>
            <person name="Medema M.H."/>
            <person name="Devos D.P."/>
            <person name="Kaster A.-K."/>
            <person name="Ovreas L."/>
            <person name="Rohde M."/>
            <person name="Galperin M.Y."/>
            <person name="Jogler C."/>
        </authorList>
    </citation>
    <scope>NUCLEOTIDE SEQUENCE [LARGE SCALE GENOMIC DNA]</scope>
    <source>
        <strain evidence="6 7">V22</strain>
    </source>
</reference>
<accession>A0A517TDR8</accession>
<feature type="domain" description="HTH tetR-type" evidence="5">
    <location>
        <begin position="10"/>
        <end position="70"/>
    </location>
</feature>
<dbReference type="PRINTS" id="PR00455">
    <property type="entry name" value="HTHTETR"/>
</dbReference>
<keyword evidence="1" id="KW-0805">Transcription regulation</keyword>
<dbReference type="PROSITE" id="PS50977">
    <property type="entry name" value="HTH_TETR_2"/>
    <property type="match status" value="1"/>
</dbReference>
<keyword evidence="3" id="KW-0804">Transcription</keyword>
<dbReference type="InterPro" id="IPR009057">
    <property type="entry name" value="Homeodomain-like_sf"/>
</dbReference>
<evidence type="ECO:0000256" key="4">
    <source>
        <dbReference type="PROSITE-ProRule" id="PRU00335"/>
    </source>
</evidence>
<keyword evidence="7" id="KW-1185">Reference proteome</keyword>
<dbReference type="RefSeq" id="WP_145265663.1">
    <property type="nucleotide sequence ID" value="NZ_CP036316.1"/>
</dbReference>
<dbReference type="InterPro" id="IPR023772">
    <property type="entry name" value="DNA-bd_HTH_TetR-type_CS"/>
</dbReference>
<dbReference type="KEGG" id="chya:V22_37830"/>
<dbReference type="PANTHER" id="PTHR30055">
    <property type="entry name" value="HTH-TYPE TRANSCRIPTIONAL REGULATOR RUTR"/>
    <property type="match status" value="1"/>
</dbReference>
<proteinExistence type="predicted"/>
<dbReference type="Pfam" id="PF00440">
    <property type="entry name" value="TetR_N"/>
    <property type="match status" value="1"/>
</dbReference>
<dbReference type="Gene3D" id="1.10.10.60">
    <property type="entry name" value="Homeodomain-like"/>
    <property type="match status" value="1"/>
</dbReference>
<dbReference type="SUPFAM" id="SSF46689">
    <property type="entry name" value="Homeodomain-like"/>
    <property type="match status" value="1"/>
</dbReference>
<name>A0A517TDR8_9PLAN</name>
<feature type="DNA-binding region" description="H-T-H motif" evidence="4">
    <location>
        <begin position="33"/>
        <end position="52"/>
    </location>
</feature>
<protein>
    <submittedName>
        <fullName evidence="6">HTH-type transcriptional regulator SrpR</fullName>
    </submittedName>
</protein>
<sequence length="202" mass="22488">MDSKHPSLTEQKRRAILDAALQEFGTSGFQATSMDQVAARANVSKRTVYNHFCSKKGLFDAIRSDLFCKIASIQCEYDDDASLEEQLESIARQQVEILCSAAFLSFARISIPLSLCTKDSTTYHEFHAANKAILDWIKQASRAGRLRVENPNFVAKQFVGLLSDGIFWPQLLGGQPSPSKSQRKKIIDASVRMFLSAYSAKS</sequence>
<dbReference type="InterPro" id="IPR039536">
    <property type="entry name" value="TetR_C_Proteobacteria"/>
</dbReference>
<gene>
    <name evidence="6" type="primary">srpR</name>
    <name evidence="6" type="ORF">V22_37830</name>
</gene>
<dbReference type="GO" id="GO:0003700">
    <property type="term" value="F:DNA-binding transcription factor activity"/>
    <property type="evidence" value="ECO:0007669"/>
    <property type="project" value="TreeGrafter"/>
</dbReference>
<dbReference type="Proteomes" id="UP000319976">
    <property type="component" value="Chromosome"/>
</dbReference>
<dbReference type="AlphaFoldDB" id="A0A517TDR8"/>
<dbReference type="PROSITE" id="PS01081">
    <property type="entry name" value="HTH_TETR_1"/>
    <property type="match status" value="1"/>
</dbReference>
<evidence type="ECO:0000259" key="5">
    <source>
        <dbReference type="PROSITE" id="PS50977"/>
    </source>
</evidence>
<keyword evidence="2 4" id="KW-0238">DNA-binding</keyword>
<organism evidence="6 7">
    <name type="scientific">Calycomorphotria hydatis</name>
    <dbReference type="NCBI Taxonomy" id="2528027"/>
    <lineage>
        <taxon>Bacteria</taxon>
        <taxon>Pseudomonadati</taxon>
        <taxon>Planctomycetota</taxon>
        <taxon>Planctomycetia</taxon>
        <taxon>Planctomycetales</taxon>
        <taxon>Planctomycetaceae</taxon>
        <taxon>Calycomorphotria</taxon>
    </lineage>
</organism>